<sequence length="76" mass="8676">MTTDPTARTLDVRQIDGPPFDEIVSTLEALEPEQSLRLLAPFEPEPLYEELEARGYSHESEPRDGGIWHVRIEQEA</sequence>
<organism evidence="2 3">
    <name type="scientific">Haloarchaeobius amylolyticus</name>
    <dbReference type="NCBI Taxonomy" id="1198296"/>
    <lineage>
        <taxon>Archaea</taxon>
        <taxon>Methanobacteriati</taxon>
        <taxon>Methanobacteriota</taxon>
        <taxon>Stenosarchaea group</taxon>
        <taxon>Halobacteria</taxon>
        <taxon>Halobacteriales</taxon>
        <taxon>Halorubellaceae</taxon>
        <taxon>Haloarchaeobius</taxon>
    </lineage>
</organism>
<proteinExistence type="predicted"/>
<gene>
    <name evidence="2" type="ORF">ACFR99_15185</name>
</gene>
<protein>
    <submittedName>
        <fullName evidence="2">DUF2249 domain-containing protein</fullName>
    </submittedName>
</protein>
<evidence type="ECO:0000313" key="3">
    <source>
        <dbReference type="Proteomes" id="UP001597076"/>
    </source>
</evidence>
<reference evidence="2 3" key="1">
    <citation type="journal article" date="2019" name="Int. J. Syst. Evol. Microbiol.">
        <title>The Global Catalogue of Microorganisms (GCM) 10K type strain sequencing project: providing services to taxonomists for standard genome sequencing and annotation.</title>
        <authorList>
            <consortium name="The Broad Institute Genomics Platform"/>
            <consortium name="The Broad Institute Genome Sequencing Center for Infectious Disease"/>
            <person name="Wu L."/>
            <person name="Ma J."/>
        </authorList>
    </citation>
    <scope>NUCLEOTIDE SEQUENCE [LARGE SCALE GENOMIC DNA]</scope>
    <source>
        <strain evidence="2 3">CGMCC 1.12230</strain>
    </source>
</reference>
<evidence type="ECO:0000313" key="2">
    <source>
        <dbReference type="EMBL" id="MFD1564881.1"/>
    </source>
</evidence>
<dbReference type="Pfam" id="PF10006">
    <property type="entry name" value="DUF2249"/>
    <property type="match status" value="1"/>
</dbReference>
<keyword evidence="3" id="KW-1185">Reference proteome</keyword>
<dbReference type="EMBL" id="JBHUDI010000009">
    <property type="protein sequence ID" value="MFD1564881.1"/>
    <property type="molecule type" value="Genomic_DNA"/>
</dbReference>
<evidence type="ECO:0000259" key="1">
    <source>
        <dbReference type="Pfam" id="PF10006"/>
    </source>
</evidence>
<accession>A0ABD6BJW1</accession>
<feature type="domain" description="DUF2249" evidence="1">
    <location>
        <begin position="9"/>
        <end position="73"/>
    </location>
</feature>
<dbReference type="RefSeq" id="WP_390288850.1">
    <property type="nucleotide sequence ID" value="NZ_JBHUDI010000009.1"/>
</dbReference>
<comment type="caution">
    <text evidence="2">The sequence shown here is derived from an EMBL/GenBank/DDBJ whole genome shotgun (WGS) entry which is preliminary data.</text>
</comment>
<dbReference type="Proteomes" id="UP001597076">
    <property type="component" value="Unassembled WGS sequence"/>
</dbReference>
<dbReference type="AlphaFoldDB" id="A0ABD6BJW1"/>
<name>A0ABD6BJW1_9EURY</name>
<dbReference type="InterPro" id="IPR018720">
    <property type="entry name" value="DUF2249"/>
</dbReference>